<sequence length="276" mass="28815">MTFSIVARSADGESWGVAVASKFLAVGSVVPAAVAGVGAVATQADANVAYKGLALAHLDEGATASVALQRLLEEDDGRADRQVGIVDLDGGAASHTGQQCIPWAGGVTGDGYAIQGNCLAGAEVVDAMEEAWLASDPEAPLADRLLAALAAGDAAGGDKRGRQSAAILVVREGAGYAGGDDVAVDLRVDDHPTPIDELARLLDLNDLYLTASNEEERVPVDDELRAELETFAVEAGHRDFHEWVGNENYEMRVAPDLAWIDERVLAIVRGETDEIS</sequence>
<dbReference type="InterPro" id="IPR029055">
    <property type="entry name" value="Ntn_hydrolases_N"/>
</dbReference>
<protein>
    <submittedName>
        <fullName evidence="1">DUF1028 domain-containing protein</fullName>
    </submittedName>
</protein>
<evidence type="ECO:0000313" key="2">
    <source>
        <dbReference type="Proteomes" id="UP000324351"/>
    </source>
</evidence>
<reference evidence="1 2" key="1">
    <citation type="submission" date="2019-09" db="EMBL/GenBank/DDBJ databases">
        <title>Nocardioides panacisoli sp. nov., isolated from the soil of a ginseng field.</title>
        <authorList>
            <person name="Cho C."/>
        </authorList>
    </citation>
    <scope>NUCLEOTIDE SEQUENCE [LARGE SCALE GENOMIC DNA]</scope>
    <source>
        <strain evidence="1 2">BN140041</strain>
    </source>
</reference>
<dbReference type="Pfam" id="PF06267">
    <property type="entry name" value="DUF1028"/>
    <property type="match status" value="1"/>
</dbReference>
<dbReference type="PANTHER" id="PTHR39328:SF1">
    <property type="entry name" value="BLL2871 PROTEIN"/>
    <property type="match status" value="1"/>
</dbReference>
<dbReference type="EMBL" id="VUJW01000001">
    <property type="protein sequence ID" value="KAA1428965.1"/>
    <property type="molecule type" value="Genomic_DNA"/>
</dbReference>
<evidence type="ECO:0000313" key="1">
    <source>
        <dbReference type="EMBL" id="KAA1428965.1"/>
    </source>
</evidence>
<dbReference type="SUPFAM" id="SSF56235">
    <property type="entry name" value="N-terminal nucleophile aminohydrolases (Ntn hydrolases)"/>
    <property type="match status" value="1"/>
</dbReference>
<proteinExistence type="predicted"/>
<comment type="caution">
    <text evidence="1">The sequence shown here is derived from an EMBL/GenBank/DDBJ whole genome shotgun (WGS) entry which is preliminary data.</text>
</comment>
<dbReference type="Gene3D" id="3.60.20.10">
    <property type="entry name" value="Glutamine Phosphoribosylpyrophosphate, subunit 1, domain 1"/>
    <property type="match status" value="1"/>
</dbReference>
<dbReference type="RefSeq" id="WP_149748587.1">
    <property type="nucleotide sequence ID" value="NZ_VUJW01000001.1"/>
</dbReference>
<dbReference type="AlphaFoldDB" id="A0A5B1M6T6"/>
<name>A0A5B1M6T6_9ACTN</name>
<accession>A0A5B1M6T6</accession>
<dbReference type="InterPro" id="IPR010430">
    <property type="entry name" value="DUF1028"/>
</dbReference>
<organism evidence="1 2">
    <name type="scientific">Nocardioides antri</name>
    <dbReference type="NCBI Taxonomy" id="2607659"/>
    <lineage>
        <taxon>Bacteria</taxon>
        <taxon>Bacillati</taxon>
        <taxon>Actinomycetota</taxon>
        <taxon>Actinomycetes</taxon>
        <taxon>Propionibacteriales</taxon>
        <taxon>Nocardioidaceae</taxon>
        <taxon>Nocardioides</taxon>
    </lineage>
</organism>
<keyword evidence="2" id="KW-1185">Reference proteome</keyword>
<gene>
    <name evidence="1" type="ORF">F0U47_01775</name>
</gene>
<reference evidence="1 2" key="2">
    <citation type="submission" date="2019-09" db="EMBL/GenBank/DDBJ databases">
        <authorList>
            <person name="Jin C."/>
        </authorList>
    </citation>
    <scope>NUCLEOTIDE SEQUENCE [LARGE SCALE GENOMIC DNA]</scope>
    <source>
        <strain evidence="1 2">BN140041</strain>
    </source>
</reference>
<dbReference type="PANTHER" id="PTHR39328">
    <property type="entry name" value="BLL2871 PROTEIN"/>
    <property type="match status" value="1"/>
</dbReference>
<dbReference type="Proteomes" id="UP000324351">
    <property type="component" value="Unassembled WGS sequence"/>
</dbReference>